<accession>A0A1R3KDY2</accession>
<dbReference type="EMBL" id="AWWV01005435">
    <property type="protein sequence ID" value="OMP05285.1"/>
    <property type="molecule type" value="Genomic_DNA"/>
</dbReference>
<sequence>MALGSIQKGLLKNKHQGLLENKCSPVILERRNVYPLEEKVNRWKTKMLKSHPRLTLVDAGSFAMGFVEEQRKMYVLSVINKRVCVQLLGKEKSEEK</sequence>
<name>A0A1R3KDY2_COCAP</name>
<gene>
    <name evidence="1" type="ORF">CCACVL1_01969</name>
</gene>
<comment type="caution">
    <text evidence="1">The sequence shown here is derived from an EMBL/GenBank/DDBJ whole genome shotgun (WGS) entry which is preliminary data.</text>
</comment>
<evidence type="ECO:0000313" key="2">
    <source>
        <dbReference type="Proteomes" id="UP000188268"/>
    </source>
</evidence>
<keyword evidence="2" id="KW-1185">Reference proteome</keyword>
<protein>
    <submittedName>
        <fullName evidence="1">Uncharacterized protein</fullName>
    </submittedName>
</protein>
<dbReference type="AlphaFoldDB" id="A0A1R3KDY2"/>
<dbReference type="Proteomes" id="UP000188268">
    <property type="component" value="Unassembled WGS sequence"/>
</dbReference>
<dbReference type="Gramene" id="OMP05285">
    <property type="protein sequence ID" value="OMP05285"/>
    <property type="gene ID" value="CCACVL1_01969"/>
</dbReference>
<reference evidence="1 2" key="1">
    <citation type="submission" date="2013-09" db="EMBL/GenBank/DDBJ databases">
        <title>Corchorus capsularis genome sequencing.</title>
        <authorList>
            <person name="Alam M."/>
            <person name="Haque M.S."/>
            <person name="Islam M.S."/>
            <person name="Emdad E.M."/>
            <person name="Islam M.M."/>
            <person name="Ahmed B."/>
            <person name="Halim A."/>
            <person name="Hossen Q.M.M."/>
            <person name="Hossain M.Z."/>
            <person name="Ahmed R."/>
            <person name="Khan M.M."/>
            <person name="Islam R."/>
            <person name="Rashid M.M."/>
            <person name="Khan S.A."/>
            <person name="Rahman M.S."/>
            <person name="Alam M."/>
        </authorList>
    </citation>
    <scope>NUCLEOTIDE SEQUENCE [LARGE SCALE GENOMIC DNA]</scope>
    <source>
        <strain evidence="2">cv. CVL-1</strain>
        <tissue evidence="1">Whole seedling</tissue>
    </source>
</reference>
<proteinExistence type="predicted"/>
<evidence type="ECO:0000313" key="1">
    <source>
        <dbReference type="EMBL" id="OMP05285.1"/>
    </source>
</evidence>
<feature type="non-terminal residue" evidence="1">
    <location>
        <position position="96"/>
    </location>
</feature>
<organism evidence="1 2">
    <name type="scientific">Corchorus capsularis</name>
    <name type="common">Jute</name>
    <dbReference type="NCBI Taxonomy" id="210143"/>
    <lineage>
        <taxon>Eukaryota</taxon>
        <taxon>Viridiplantae</taxon>
        <taxon>Streptophyta</taxon>
        <taxon>Embryophyta</taxon>
        <taxon>Tracheophyta</taxon>
        <taxon>Spermatophyta</taxon>
        <taxon>Magnoliopsida</taxon>
        <taxon>eudicotyledons</taxon>
        <taxon>Gunneridae</taxon>
        <taxon>Pentapetalae</taxon>
        <taxon>rosids</taxon>
        <taxon>malvids</taxon>
        <taxon>Malvales</taxon>
        <taxon>Malvaceae</taxon>
        <taxon>Grewioideae</taxon>
        <taxon>Apeibeae</taxon>
        <taxon>Corchorus</taxon>
    </lineage>
</organism>